<proteinExistence type="predicted"/>
<sequence length="187" mass="20356">MATTAPAARLRFPIAAPNKMNSATLGLCVVAIAVPLTTSVDSLEQDPLMMCFALALCVAFHRGIALIVRGLSCRDHKKGELVGACVPDEGNKKGAAMAADWRRKGDLVAVDRTWIEAGGLHWNVGEQDAAALCAYIGDEDGDEEHREHSPRTPKLRHREGEDTPMYVTQHTAAKKLMHPTQEEICYP</sequence>
<dbReference type="Proteomes" id="UP000604825">
    <property type="component" value="Unassembled WGS sequence"/>
</dbReference>
<keyword evidence="3" id="KW-1185">Reference proteome</keyword>
<dbReference type="EMBL" id="CAJGYO010000013">
    <property type="protein sequence ID" value="CAD6266112.1"/>
    <property type="molecule type" value="Genomic_DNA"/>
</dbReference>
<evidence type="ECO:0000256" key="1">
    <source>
        <dbReference type="SAM" id="Phobius"/>
    </source>
</evidence>
<feature type="transmembrane region" description="Helical" evidence="1">
    <location>
        <begin position="52"/>
        <end position="71"/>
    </location>
</feature>
<reference evidence="2" key="1">
    <citation type="submission" date="2020-10" db="EMBL/GenBank/DDBJ databases">
        <authorList>
            <person name="Han B."/>
            <person name="Lu T."/>
            <person name="Zhao Q."/>
            <person name="Huang X."/>
            <person name="Zhao Y."/>
        </authorList>
    </citation>
    <scope>NUCLEOTIDE SEQUENCE</scope>
</reference>
<comment type="caution">
    <text evidence="2">The sequence shown here is derived from an EMBL/GenBank/DDBJ whole genome shotgun (WGS) entry which is preliminary data.</text>
</comment>
<name>A0A811R7P4_9POAL</name>
<keyword evidence="1" id="KW-0812">Transmembrane</keyword>
<keyword evidence="1" id="KW-1133">Transmembrane helix</keyword>
<protein>
    <submittedName>
        <fullName evidence="2">Uncharacterized protein</fullName>
    </submittedName>
</protein>
<accession>A0A811R7P4</accession>
<evidence type="ECO:0000313" key="2">
    <source>
        <dbReference type="EMBL" id="CAD6266112.1"/>
    </source>
</evidence>
<dbReference type="AlphaFoldDB" id="A0A811R7P4"/>
<keyword evidence="1" id="KW-0472">Membrane</keyword>
<evidence type="ECO:0000313" key="3">
    <source>
        <dbReference type="Proteomes" id="UP000604825"/>
    </source>
</evidence>
<organism evidence="2 3">
    <name type="scientific">Miscanthus lutarioriparius</name>
    <dbReference type="NCBI Taxonomy" id="422564"/>
    <lineage>
        <taxon>Eukaryota</taxon>
        <taxon>Viridiplantae</taxon>
        <taxon>Streptophyta</taxon>
        <taxon>Embryophyta</taxon>
        <taxon>Tracheophyta</taxon>
        <taxon>Spermatophyta</taxon>
        <taxon>Magnoliopsida</taxon>
        <taxon>Liliopsida</taxon>
        <taxon>Poales</taxon>
        <taxon>Poaceae</taxon>
        <taxon>PACMAD clade</taxon>
        <taxon>Panicoideae</taxon>
        <taxon>Andropogonodae</taxon>
        <taxon>Andropogoneae</taxon>
        <taxon>Saccharinae</taxon>
        <taxon>Miscanthus</taxon>
    </lineage>
</organism>
<gene>
    <name evidence="2" type="ORF">NCGR_LOCUS49417</name>
</gene>